<gene>
    <name evidence="1" type="ORF">ACHAWO_000740</name>
</gene>
<dbReference type="Pfam" id="PF13911">
    <property type="entry name" value="AhpC-TSA_2"/>
    <property type="match status" value="1"/>
</dbReference>
<name>A0ABD3PMN2_9STRA</name>
<evidence type="ECO:0000313" key="1">
    <source>
        <dbReference type="EMBL" id="KAL3787620.1"/>
    </source>
</evidence>
<evidence type="ECO:0000313" key="2">
    <source>
        <dbReference type="Proteomes" id="UP001530400"/>
    </source>
</evidence>
<organism evidence="1 2">
    <name type="scientific">Cyclotella atomus</name>
    <dbReference type="NCBI Taxonomy" id="382360"/>
    <lineage>
        <taxon>Eukaryota</taxon>
        <taxon>Sar</taxon>
        <taxon>Stramenopiles</taxon>
        <taxon>Ochrophyta</taxon>
        <taxon>Bacillariophyta</taxon>
        <taxon>Coscinodiscophyceae</taxon>
        <taxon>Thalassiosirophycidae</taxon>
        <taxon>Stephanodiscales</taxon>
        <taxon>Stephanodiscaceae</taxon>
        <taxon>Cyclotella</taxon>
    </lineage>
</organism>
<accession>A0ABD3PMN2</accession>
<dbReference type="AlphaFoldDB" id="A0ABD3PMN2"/>
<sequence length="140" mass="15959">MDLATSNDDDVKDFMSGYNLFGIVKEIGVDDTGLKEFYHDHFTYPLFKDDGLVFYNDFFGKRKIKLTTYNPIKLYQGYKDMNKRLKEKNLGGNMAGEGMVQGGVVIFDKEGNARYAYEEETGTPLDIDVLVAALKKIRDE</sequence>
<proteinExistence type="predicted"/>
<protein>
    <submittedName>
        <fullName evidence="1">Uncharacterized protein</fullName>
    </submittedName>
</protein>
<dbReference type="Proteomes" id="UP001530400">
    <property type="component" value="Unassembled WGS sequence"/>
</dbReference>
<dbReference type="InterPro" id="IPR032801">
    <property type="entry name" value="PXL2A/B/C"/>
</dbReference>
<dbReference type="EMBL" id="JALLPJ020000603">
    <property type="protein sequence ID" value="KAL3787620.1"/>
    <property type="molecule type" value="Genomic_DNA"/>
</dbReference>
<comment type="caution">
    <text evidence="1">The sequence shown here is derived from an EMBL/GenBank/DDBJ whole genome shotgun (WGS) entry which is preliminary data.</text>
</comment>
<keyword evidence="2" id="KW-1185">Reference proteome</keyword>
<reference evidence="1 2" key="1">
    <citation type="submission" date="2024-10" db="EMBL/GenBank/DDBJ databases">
        <title>Updated reference genomes for cyclostephanoid diatoms.</title>
        <authorList>
            <person name="Roberts W.R."/>
            <person name="Alverson A.J."/>
        </authorList>
    </citation>
    <scope>NUCLEOTIDE SEQUENCE [LARGE SCALE GENOMIC DNA]</scope>
    <source>
        <strain evidence="1 2">AJA010-31</strain>
    </source>
</reference>